<dbReference type="InterPro" id="IPR058525">
    <property type="entry name" value="DUF8212"/>
</dbReference>
<reference evidence="2" key="1">
    <citation type="submission" date="2023-06" db="EMBL/GenBank/DDBJ databases">
        <title>Genome-scale phylogeny and comparative genomics of the fungal order Sordariales.</title>
        <authorList>
            <consortium name="Lawrence Berkeley National Laboratory"/>
            <person name="Hensen N."/>
            <person name="Bonometti L."/>
            <person name="Westerberg I."/>
            <person name="Brannstrom I.O."/>
            <person name="Guillou S."/>
            <person name="Cros-Aarteil S."/>
            <person name="Calhoun S."/>
            <person name="Haridas S."/>
            <person name="Kuo A."/>
            <person name="Mondo S."/>
            <person name="Pangilinan J."/>
            <person name="Riley R."/>
            <person name="Labutti K."/>
            <person name="Andreopoulos B."/>
            <person name="Lipzen A."/>
            <person name="Chen C."/>
            <person name="Yanf M."/>
            <person name="Daum C."/>
            <person name="Ng V."/>
            <person name="Clum A."/>
            <person name="Steindorff A."/>
            <person name="Ohm R."/>
            <person name="Martin F."/>
            <person name="Silar P."/>
            <person name="Natvig D."/>
            <person name="Lalanne C."/>
            <person name="Gautier V."/>
            <person name="Ament-Velasquez S.L."/>
            <person name="Kruys A."/>
            <person name="Hutchinson M.I."/>
            <person name="Powell A.J."/>
            <person name="Barry K."/>
            <person name="Miller A.N."/>
            <person name="Grigoriev I.V."/>
            <person name="Debuchy R."/>
            <person name="Gladieux P."/>
            <person name="Thoren M.H."/>
            <person name="Johannesson H."/>
        </authorList>
    </citation>
    <scope>NUCLEOTIDE SEQUENCE</scope>
    <source>
        <strain evidence="2">SMH2532-1</strain>
    </source>
</reference>
<dbReference type="EMBL" id="JAULSV010000003">
    <property type="protein sequence ID" value="KAK0649191.1"/>
    <property type="molecule type" value="Genomic_DNA"/>
</dbReference>
<dbReference type="Pfam" id="PF26640">
    <property type="entry name" value="DUF8212"/>
    <property type="match status" value="1"/>
</dbReference>
<name>A0AA40CRY4_9PEZI</name>
<dbReference type="AlphaFoldDB" id="A0AA40CRY4"/>
<evidence type="ECO:0000313" key="3">
    <source>
        <dbReference type="Proteomes" id="UP001174936"/>
    </source>
</evidence>
<keyword evidence="3" id="KW-1185">Reference proteome</keyword>
<sequence>MRLINTTTLELEEFTSSTPPYAILSHTWSDDEVSMKNMSTILQSDDQKFSKTHGMCAETARIGLNSADLSEAINSMFEWYRGANICYGPRQSRWFTRGWTLQELIAPDILVFFDSSWGARGSMRIRRTGCEWPLQYRQPSYEVDLSGRISDITGVPLSVLTAVTILKSTPAAYSLLGLLDVNLPLFYGERTKAFVRLQEEVLRRRGDLSLLAWAPSTNPETPTAFFSILAPLPKEFAWCRGHQVSQPSRHNTEVSVTHRGLRPSSKLILSEVSENSFLYFF</sequence>
<feature type="domain" description="DUF8212" evidence="1">
    <location>
        <begin position="192"/>
        <end position="215"/>
    </location>
</feature>
<dbReference type="PANTHER" id="PTHR10622">
    <property type="entry name" value="HET DOMAIN-CONTAINING PROTEIN"/>
    <property type="match status" value="1"/>
</dbReference>
<proteinExistence type="predicted"/>
<evidence type="ECO:0000313" key="2">
    <source>
        <dbReference type="EMBL" id="KAK0649191.1"/>
    </source>
</evidence>
<dbReference type="Proteomes" id="UP001174936">
    <property type="component" value="Unassembled WGS sequence"/>
</dbReference>
<gene>
    <name evidence="2" type="ORF">B0T16DRAFT_428045</name>
</gene>
<protein>
    <recommendedName>
        <fullName evidence="1">DUF8212 domain-containing protein</fullName>
    </recommendedName>
</protein>
<organism evidence="2 3">
    <name type="scientific">Cercophora newfieldiana</name>
    <dbReference type="NCBI Taxonomy" id="92897"/>
    <lineage>
        <taxon>Eukaryota</taxon>
        <taxon>Fungi</taxon>
        <taxon>Dikarya</taxon>
        <taxon>Ascomycota</taxon>
        <taxon>Pezizomycotina</taxon>
        <taxon>Sordariomycetes</taxon>
        <taxon>Sordariomycetidae</taxon>
        <taxon>Sordariales</taxon>
        <taxon>Lasiosphaeriaceae</taxon>
        <taxon>Cercophora</taxon>
    </lineage>
</organism>
<accession>A0AA40CRY4</accession>
<evidence type="ECO:0000259" key="1">
    <source>
        <dbReference type="Pfam" id="PF26640"/>
    </source>
</evidence>
<comment type="caution">
    <text evidence="2">The sequence shown here is derived from an EMBL/GenBank/DDBJ whole genome shotgun (WGS) entry which is preliminary data.</text>
</comment>
<dbReference type="PANTHER" id="PTHR10622:SF10">
    <property type="entry name" value="HET DOMAIN-CONTAINING PROTEIN"/>
    <property type="match status" value="1"/>
</dbReference>